<dbReference type="EMBL" id="JADIKF010000040">
    <property type="protein sequence ID" value="MBM7131730.1"/>
    <property type="molecule type" value="Genomic_DNA"/>
</dbReference>
<dbReference type="GO" id="GO:0016787">
    <property type="term" value="F:hydrolase activity"/>
    <property type="evidence" value="ECO:0007669"/>
    <property type="project" value="UniProtKB-KW"/>
</dbReference>
<dbReference type="InterPro" id="IPR003010">
    <property type="entry name" value="C-N_Hydrolase"/>
</dbReference>
<dbReference type="Pfam" id="PF00795">
    <property type="entry name" value="CN_hydrolase"/>
    <property type="match status" value="1"/>
</dbReference>
<keyword evidence="1 3" id="KW-0378">Hydrolase</keyword>
<comment type="caution">
    <text evidence="3">The sequence shown here is derived from an EMBL/GenBank/DDBJ whole genome shotgun (WGS) entry which is preliminary data.</text>
</comment>
<protein>
    <submittedName>
        <fullName evidence="3">Carbon-nitrogen hydrolase family protein</fullName>
    </submittedName>
</protein>
<organism evidence="3 4">
    <name type="scientific">Dyella mobilis</name>
    <dbReference type="NCBI Taxonomy" id="1849582"/>
    <lineage>
        <taxon>Bacteria</taxon>
        <taxon>Pseudomonadati</taxon>
        <taxon>Pseudomonadota</taxon>
        <taxon>Gammaproteobacteria</taxon>
        <taxon>Lysobacterales</taxon>
        <taxon>Rhodanobacteraceae</taxon>
        <taxon>Dyella</taxon>
    </lineage>
</organism>
<proteinExistence type="predicted"/>
<evidence type="ECO:0000256" key="1">
    <source>
        <dbReference type="ARBA" id="ARBA00022801"/>
    </source>
</evidence>
<dbReference type="CDD" id="cd07576">
    <property type="entry name" value="R-amidase_like"/>
    <property type="match status" value="1"/>
</dbReference>
<dbReference type="PANTHER" id="PTHR43674:SF16">
    <property type="entry name" value="CARBON-NITROGEN FAMILY, PUTATIVE (AFU_ORTHOLOGUE AFUA_5G02350)-RELATED"/>
    <property type="match status" value="1"/>
</dbReference>
<dbReference type="InterPro" id="IPR044083">
    <property type="entry name" value="RamA-like"/>
</dbReference>
<sequence>MNPLRLRLTQPTLRDGGIEENLAKVLHIIATSADVADLVVFPETCISGFPTPENVGRLAESLDGASISAVRHAARQAGVSVIIGFAEADQGRYFNAALLVDETGRICLHYRKTCLYESDDGVFEAGTRFPVCDWHGIRVGLLICFDIEFPAPACKLARQGADLIVLVDGMMHPDSHVHRQAIPVRAMDHRLFIAMANRVGQGDRYCFSGESHVADPTGKTVALASSENEAVIDIVLDTDQVAQTHAKTRHLTGYLIEGI</sequence>
<evidence type="ECO:0000313" key="4">
    <source>
        <dbReference type="Proteomes" id="UP001430193"/>
    </source>
</evidence>
<name>A0ABS2KKP3_9GAMM</name>
<dbReference type="InterPro" id="IPR050345">
    <property type="entry name" value="Aliph_Amidase/BUP"/>
</dbReference>
<evidence type="ECO:0000259" key="2">
    <source>
        <dbReference type="PROSITE" id="PS50263"/>
    </source>
</evidence>
<dbReference type="InterPro" id="IPR036526">
    <property type="entry name" value="C-N_Hydrolase_sf"/>
</dbReference>
<evidence type="ECO:0000313" key="3">
    <source>
        <dbReference type="EMBL" id="MBM7131730.1"/>
    </source>
</evidence>
<feature type="domain" description="CN hydrolase" evidence="2">
    <location>
        <begin position="4"/>
        <end position="238"/>
    </location>
</feature>
<dbReference type="Proteomes" id="UP001430193">
    <property type="component" value="Unassembled WGS sequence"/>
</dbReference>
<accession>A0ABS2KKP3</accession>
<reference evidence="3" key="1">
    <citation type="submission" date="2020-10" db="EMBL/GenBank/DDBJ databases">
        <title>Phylogeny of dyella-like bacteria.</title>
        <authorList>
            <person name="Fu J."/>
        </authorList>
    </citation>
    <scope>NUCLEOTIDE SEQUENCE</scope>
    <source>
        <strain evidence="3">DHON07</strain>
    </source>
</reference>
<dbReference type="RefSeq" id="WP_204633282.1">
    <property type="nucleotide sequence ID" value="NZ_BSOC01000001.1"/>
</dbReference>
<dbReference type="PROSITE" id="PS50263">
    <property type="entry name" value="CN_HYDROLASE"/>
    <property type="match status" value="1"/>
</dbReference>
<dbReference type="SUPFAM" id="SSF56317">
    <property type="entry name" value="Carbon-nitrogen hydrolase"/>
    <property type="match status" value="1"/>
</dbReference>
<keyword evidence="4" id="KW-1185">Reference proteome</keyword>
<dbReference type="Gene3D" id="3.60.110.10">
    <property type="entry name" value="Carbon-nitrogen hydrolase"/>
    <property type="match status" value="1"/>
</dbReference>
<dbReference type="PANTHER" id="PTHR43674">
    <property type="entry name" value="NITRILASE C965.09-RELATED"/>
    <property type="match status" value="1"/>
</dbReference>
<gene>
    <name evidence="3" type="ORF">ISS99_19580</name>
</gene>